<keyword evidence="3" id="KW-0732">Signal</keyword>
<dbReference type="Gene3D" id="1.20.120.980">
    <property type="entry name" value="Serine carboxypeptidase S28, SKS domain"/>
    <property type="match status" value="1"/>
</dbReference>
<evidence type="ECO:0000313" key="7">
    <source>
        <dbReference type="Proteomes" id="UP000663879"/>
    </source>
</evidence>
<dbReference type="OrthoDB" id="1735038at2759"/>
<comment type="caution">
    <text evidence="6">The sequence shown here is derived from an EMBL/GenBank/DDBJ whole genome shotgun (WGS) entry which is preliminary data.</text>
</comment>
<evidence type="ECO:0000313" key="6">
    <source>
        <dbReference type="EMBL" id="CAF1056141.1"/>
    </source>
</evidence>
<dbReference type="InterPro" id="IPR008758">
    <property type="entry name" value="Peptidase_S28"/>
</dbReference>
<protein>
    <submittedName>
        <fullName evidence="6">Uncharacterized protein</fullName>
    </submittedName>
</protein>
<dbReference type="FunFam" id="1.20.120.980:FF:000003">
    <property type="entry name" value="Serine protease 16"/>
    <property type="match status" value="1"/>
</dbReference>
<evidence type="ECO:0000256" key="4">
    <source>
        <dbReference type="ARBA" id="ARBA00022801"/>
    </source>
</evidence>
<dbReference type="PANTHER" id="PTHR11010">
    <property type="entry name" value="PROTEASE S28 PRO-X CARBOXYPEPTIDASE-RELATED"/>
    <property type="match status" value="1"/>
</dbReference>
<evidence type="ECO:0000256" key="1">
    <source>
        <dbReference type="ARBA" id="ARBA00011079"/>
    </source>
</evidence>
<comment type="similarity">
    <text evidence="1">Belongs to the peptidase S28 family.</text>
</comment>
<keyword evidence="5" id="KW-0325">Glycoprotein</keyword>
<dbReference type="PANTHER" id="PTHR11010:SF117">
    <property type="entry name" value="SERINE PROTEASE 16"/>
    <property type="match status" value="1"/>
</dbReference>
<dbReference type="GO" id="GO:0070008">
    <property type="term" value="F:serine-type exopeptidase activity"/>
    <property type="evidence" value="ECO:0007669"/>
    <property type="project" value="InterPro"/>
</dbReference>
<dbReference type="AlphaFoldDB" id="A0A814KUM0"/>
<proteinExistence type="inferred from homology"/>
<dbReference type="Proteomes" id="UP000663879">
    <property type="component" value="Unassembled WGS sequence"/>
</dbReference>
<dbReference type="Pfam" id="PF05577">
    <property type="entry name" value="Peptidase_S28"/>
    <property type="match status" value="1"/>
</dbReference>
<dbReference type="GO" id="GO:0006508">
    <property type="term" value="P:proteolysis"/>
    <property type="evidence" value="ECO:0007669"/>
    <property type="project" value="UniProtKB-KW"/>
</dbReference>
<dbReference type="Gene3D" id="3.40.50.1820">
    <property type="entry name" value="alpha/beta hydrolase"/>
    <property type="match status" value="1"/>
</dbReference>
<keyword evidence="4" id="KW-0378">Hydrolase</keyword>
<keyword evidence="7" id="KW-1185">Reference proteome</keyword>
<name>A0A814KUM0_9BILA</name>
<organism evidence="6 7">
    <name type="scientific">Brachionus calyciflorus</name>
    <dbReference type="NCBI Taxonomy" id="104777"/>
    <lineage>
        <taxon>Eukaryota</taxon>
        <taxon>Metazoa</taxon>
        <taxon>Spiralia</taxon>
        <taxon>Gnathifera</taxon>
        <taxon>Rotifera</taxon>
        <taxon>Eurotatoria</taxon>
        <taxon>Monogononta</taxon>
        <taxon>Pseudotrocha</taxon>
        <taxon>Ploima</taxon>
        <taxon>Brachionidae</taxon>
        <taxon>Brachionus</taxon>
    </lineage>
</organism>
<evidence type="ECO:0000256" key="3">
    <source>
        <dbReference type="ARBA" id="ARBA00022729"/>
    </source>
</evidence>
<keyword evidence="2" id="KW-0645">Protease</keyword>
<sequence>MVLQRDTGNNEFLINDEFFDQKNGPVFLMIGGEGQANPIWMKKGNWFVLAQKYNALLVMLEHRFYGKSHPTEDMSTQNLEYLSSEQGLADLATFRQYIHSSFNLTNSNKWISFGGSYPGSLSAWFRLKYPHLVHAAVSSSAPMLALVNFTDYLVVVNNSLYSYSPSCPSYISQAMSQIQSLIKTSDGRTTLQKLFRTCDPIDSDLDVANFYSDIIAYFQEAVQYNKDNRLSKNSTITIDLLCDTMNQQSIGDPLTRYSAVNDIFLEEYGQKCLDISYRKFIDEMKSVSWDSSASAGGRQWIYQTCIEFGFYQSTDSPYHPFGQTIPANFYINQCKDIFGDDYDSNLLEKGIRDTNTNYGGYTYEGSRVVFLNGEIDPWHALGFIGQPPNSYTETIFIKGTAHCADLYPSSEKDPASLTQARIRVDELIGQWLNQ</sequence>
<dbReference type="EMBL" id="CAJNOC010005579">
    <property type="protein sequence ID" value="CAF1056141.1"/>
    <property type="molecule type" value="Genomic_DNA"/>
</dbReference>
<reference evidence="6" key="1">
    <citation type="submission" date="2021-02" db="EMBL/GenBank/DDBJ databases">
        <authorList>
            <person name="Nowell W R."/>
        </authorList>
    </citation>
    <scope>NUCLEOTIDE SEQUENCE</scope>
    <source>
        <strain evidence="6">Ploen Becks lab</strain>
    </source>
</reference>
<gene>
    <name evidence="6" type="ORF">OXX778_LOCUS19061</name>
</gene>
<accession>A0A814KUM0</accession>
<dbReference type="GO" id="GO:0008239">
    <property type="term" value="F:dipeptidyl-peptidase activity"/>
    <property type="evidence" value="ECO:0007669"/>
    <property type="project" value="TreeGrafter"/>
</dbReference>
<dbReference type="InterPro" id="IPR029058">
    <property type="entry name" value="AB_hydrolase_fold"/>
</dbReference>
<dbReference type="InterPro" id="IPR042269">
    <property type="entry name" value="Ser_carbopepase_S28_SKS"/>
</dbReference>
<dbReference type="SUPFAM" id="SSF53474">
    <property type="entry name" value="alpha/beta-Hydrolases"/>
    <property type="match status" value="1"/>
</dbReference>
<evidence type="ECO:0000256" key="5">
    <source>
        <dbReference type="ARBA" id="ARBA00023180"/>
    </source>
</evidence>
<evidence type="ECO:0000256" key="2">
    <source>
        <dbReference type="ARBA" id="ARBA00022670"/>
    </source>
</evidence>